<evidence type="ECO:0000313" key="4">
    <source>
        <dbReference type="Proteomes" id="UP000198211"/>
    </source>
</evidence>
<sequence>MRAAANGDKKLMRLLLKHGADISIRDAFGYNAERLAFSAGHYKVLATLRRHELRKSTASDDTRWSQRSSGVLAALNRRLSGNLKETKQQEDVSQFPTAVEPASQRSSTGLKPLRPYPCEFNDSSSH</sequence>
<feature type="repeat" description="ANK" evidence="1">
    <location>
        <begin position="1"/>
        <end position="27"/>
    </location>
</feature>
<dbReference type="Proteomes" id="UP000198211">
    <property type="component" value="Unassembled WGS sequence"/>
</dbReference>
<keyword evidence="1" id="KW-0040">ANK repeat</keyword>
<accession>A0A225WNN4</accession>
<dbReference type="OrthoDB" id="92654at2759"/>
<dbReference type="AlphaFoldDB" id="A0A225WNN4"/>
<reference evidence="4" key="1">
    <citation type="submission" date="2017-03" db="EMBL/GenBank/DDBJ databases">
        <title>Phytopthora megakarya and P. palmivora, two closely related causual agents of cacao black pod achieved similar genome size and gene model numbers by different mechanisms.</title>
        <authorList>
            <person name="Ali S."/>
            <person name="Shao J."/>
            <person name="Larry D.J."/>
            <person name="Kronmiller B."/>
            <person name="Shen D."/>
            <person name="Strem M.D."/>
            <person name="Melnick R.L."/>
            <person name="Guiltinan M.J."/>
            <person name="Tyler B.M."/>
            <person name="Meinhardt L.W."/>
            <person name="Bailey B.A."/>
        </authorList>
    </citation>
    <scope>NUCLEOTIDE SEQUENCE [LARGE SCALE GENOMIC DNA]</scope>
    <source>
        <strain evidence="4">zdho120</strain>
    </source>
</reference>
<dbReference type="PROSITE" id="PS50297">
    <property type="entry name" value="ANK_REP_REGION"/>
    <property type="match status" value="1"/>
</dbReference>
<dbReference type="InterPro" id="IPR036770">
    <property type="entry name" value="Ankyrin_rpt-contain_sf"/>
</dbReference>
<evidence type="ECO:0000313" key="3">
    <source>
        <dbReference type="EMBL" id="OWZ19216.1"/>
    </source>
</evidence>
<gene>
    <name evidence="3" type="ORF">PHMEG_0006570</name>
</gene>
<protein>
    <submittedName>
        <fullName evidence="3">Uncharacterized protein</fullName>
    </submittedName>
</protein>
<comment type="caution">
    <text evidence="3">The sequence shown here is derived from an EMBL/GenBank/DDBJ whole genome shotgun (WGS) entry which is preliminary data.</text>
</comment>
<organism evidence="3 4">
    <name type="scientific">Phytophthora megakarya</name>
    <dbReference type="NCBI Taxonomy" id="4795"/>
    <lineage>
        <taxon>Eukaryota</taxon>
        <taxon>Sar</taxon>
        <taxon>Stramenopiles</taxon>
        <taxon>Oomycota</taxon>
        <taxon>Peronosporomycetes</taxon>
        <taxon>Peronosporales</taxon>
        <taxon>Peronosporaceae</taxon>
        <taxon>Phytophthora</taxon>
    </lineage>
</organism>
<dbReference type="InterPro" id="IPR002110">
    <property type="entry name" value="Ankyrin_rpt"/>
</dbReference>
<dbReference type="STRING" id="4795.A0A225WNN4"/>
<dbReference type="SUPFAM" id="SSF48403">
    <property type="entry name" value="Ankyrin repeat"/>
    <property type="match status" value="1"/>
</dbReference>
<dbReference type="Pfam" id="PF13637">
    <property type="entry name" value="Ank_4"/>
    <property type="match status" value="1"/>
</dbReference>
<dbReference type="EMBL" id="NBNE01000471">
    <property type="protein sequence ID" value="OWZ19216.1"/>
    <property type="molecule type" value="Genomic_DNA"/>
</dbReference>
<name>A0A225WNN4_9STRA</name>
<evidence type="ECO:0000256" key="2">
    <source>
        <dbReference type="SAM" id="MobiDB-lite"/>
    </source>
</evidence>
<dbReference type="Gene3D" id="1.25.40.20">
    <property type="entry name" value="Ankyrin repeat-containing domain"/>
    <property type="match status" value="1"/>
</dbReference>
<proteinExistence type="predicted"/>
<evidence type="ECO:0000256" key="1">
    <source>
        <dbReference type="PROSITE-ProRule" id="PRU00023"/>
    </source>
</evidence>
<keyword evidence="4" id="KW-1185">Reference proteome</keyword>
<dbReference type="PROSITE" id="PS50088">
    <property type="entry name" value="ANK_REPEAT"/>
    <property type="match status" value="1"/>
</dbReference>
<feature type="region of interest" description="Disordered" evidence="2">
    <location>
        <begin position="82"/>
        <end position="126"/>
    </location>
</feature>